<dbReference type="InterPro" id="IPR004843">
    <property type="entry name" value="Calcineurin-like_PHP"/>
</dbReference>
<feature type="chain" id="PRO_5015167164" evidence="1">
    <location>
        <begin position="19"/>
        <end position="528"/>
    </location>
</feature>
<feature type="signal peptide" evidence="1">
    <location>
        <begin position="1"/>
        <end position="18"/>
    </location>
</feature>
<dbReference type="Gene3D" id="3.60.21.10">
    <property type="match status" value="1"/>
</dbReference>
<dbReference type="InterPro" id="IPR051918">
    <property type="entry name" value="STPP_CPPED1"/>
</dbReference>
<gene>
    <name evidence="5" type="ORF">C6N40_12590</name>
</gene>
<comment type="caution">
    <text evidence="5">The sequence shown here is derived from an EMBL/GenBank/DDBJ whole genome shotgun (WGS) entry which is preliminary data.</text>
</comment>
<dbReference type="RefSeq" id="WP_106991383.1">
    <property type="nucleotide sequence ID" value="NZ_KZ679100.1"/>
</dbReference>
<feature type="domain" description="Calcineurin-like phosphoesterase N-terminal" evidence="4">
    <location>
        <begin position="39"/>
        <end position="100"/>
    </location>
</feature>
<dbReference type="InterPro" id="IPR029052">
    <property type="entry name" value="Metallo-depent_PP-like"/>
</dbReference>
<keyword evidence="6" id="KW-1185">Reference proteome</keyword>
<proteinExistence type="predicted"/>
<dbReference type="PANTHER" id="PTHR43143">
    <property type="entry name" value="METALLOPHOSPHOESTERASE, CALCINEURIN SUPERFAMILY"/>
    <property type="match status" value="1"/>
</dbReference>
<dbReference type="GO" id="GO:0016787">
    <property type="term" value="F:hydrolase activity"/>
    <property type="evidence" value="ECO:0007669"/>
    <property type="project" value="InterPro"/>
</dbReference>
<evidence type="ECO:0000256" key="1">
    <source>
        <dbReference type="SAM" id="SignalP"/>
    </source>
</evidence>
<dbReference type="AlphaFoldDB" id="A0A2P6M5Z3"/>
<accession>A0A2P6M5Z3</accession>
<sequence>MRVLFLCLMLLACLPAQARPAGCNAGTVFEDRDGDGRRDRSEPGIAGVLVSDGERIVRTGREGRWSLPLEGDHTVFVIKPAGFAFPNGADGLPVFWRHVQPQPGPALRYGGIPAGPVACHDFPLRRVAPRKGPLELMVFADPQPKTARDVGYYERDIVGPIVEAARGRRAADLGLTLGDVVSDDLSLYPSMNRATARLRTPWLHVAGNHDLDFDAATDEDSLRSFRRSFGPDTFAWEEAQASFIVLDDVIWRPGQSPAYIGGLRESQFAFLGAYLATQPRDRRIVISAHIPFFDEPGRETFRRADRERLFALLAPFEKVLLLTGHGHVQRQHRHGPAEGWQGREPLHEYNVGAACGGYWSGPLDAAGIPDTRMSDGTPNGYATARFDPDGGYALRWHVARGQGEALHLHAPKLLRQGAYPGVGVYANVYMGEADTRVEYRVAGGEWQPMARVDEPDPALRRENLLDDASETLRGYDRLPEAEASTHLWRGRLPTNLPEGEHLVEVRAFDRWRGEVRSSVSYRLGRVAP</sequence>
<protein>
    <submittedName>
        <fullName evidence="5">Calcineurin phosphoesterase</fullName>
    </submittedName>
</protein>
<dbReference type="InterPro" id="IPR032285">
    <property type="entry name" value="Metallophos_N"/>
</dbReference>
<name>A0A2P6M5Z3_9GAMM</name>
<dbReference type="Pfam" id="PF16370">
    <property type="entry name" value="MetallophosC"/>
    <property type="match status" value="1"/>
</dbReference>
<organism evidence="5 6">
    <name type="scientific">Arenimonas caeni</name>
    <dbReference type="NCBI Taxonomy" id="2058085"/>
    <lineage>
        <taxon>Bacteria</taxon>
        <taxon>Pseudomonadati</taxon>
        <taxon>Pseudomonadota</taxon>
        <taxon>Gammaproteobacteria</taxon>
        <taxon>Lysobacterales</taxon>
        <taxon>Lysobacteraceae</taxon>
        <taxon>Arenimonas</taxon>
    </lineage>
</organism>
<feature type="domain" description="Calcineurin-like phosphoesterase C-terminal" evidence="3">
    <location>
        <begin position="348"/>
        <end position="511"/>
    </location>
</feature>
<dbReference type="InterPro" id="IPR032288">
    <property type="entry name" value="Metallophos_C"/>
</dbReference>
<dbReference type="Gene3D" id="2.60.40.10">
    <property type="entry name" value="Immunoglobulins"/>
    <property type="match status" value="1"/>
</dbReference>
<reference evidence="5 6" key="1">
    <citation type="submission" date="2018-03" db="EMBL/GenBank/DDBJ databases">
        <title>Arenimonas caeni sp. nov., isolated from activated sludge.</title>
        <authorList>
            <person name="Liu H."/>
        </authorList>
    </citation>
    <scope>NUCLEOTIDE SEQUENCE [LARGE SCALE GENOMIC DNA]</scope>
    <source>
        <strain evidence="6">z29</strain>
    </source>
</reference>
<evidence type="ECO:0000259" key="2">
    <source>
        <dbReference type="Pfam" id="PF00149"/>
    </source>
</evidence>
<dbReference type="PANTHER" id="PTHR43143:SF6">
    <property type="entry name" value="BLL3016 PROTEIN"/>
    <property type="match status" value="1"/>
</dbReference>
<dbReference type="Pfam" id="PF16371">
    <property type="entry name" value="MetallophosN"/>
    <property type="match status" value="1"/>
</dbReference>
<evidence type="ECO:0000259" key="3">
    <source>
        <dbReference type="Pfam" id="PF16370"/>
    </source>
</evidence>
<keyword evidence="1" id="KW-0732">Signal</keyword>
<evidence type="ECO:0000313" key="5">
    <source>
        <dbReference type="EMBL" id="PRH81428.1"/>
    </source>
</evidence>
<evidence type="ECO:0000259" key="4">
    <source>
        <dbReference type="Pfam" id="PF16371"/>
    </source>
</evidence>
<feature type="domain" description="Calcineurin-like phosphoesterase" evidence="2">
    <location>
        <begin position="159"/>
        <end position="328"/>
    </location>
</feature>
<dbReference type="EMBL" id="PVLF01000024">
    <property type="protein sequence ID" value="PRH81428.1"/>
    <property type="molecule type" value="Genomic_DNA"/>
</dbReference>
<dbReference type="SUPFAM" id="SSF56300">
    <property type="entry name" value="Metallo-dependent phosphatases"/>
    <property type="match status" value="1"/>
</dbReference>
<dbReference type="Proteomes" id="UP000241736">
    <property type="component" value="Unassembled WGS sequence"/>
</dbReference>
<dbReference type="Pfam" id="PF00149">
    <property type="entry name" value="Metallophos"/>
    <property type="match status" value="1"/>
</dbReference>
<dbReference type="InterPro" id="IPR013783">
    <property type="entry name" value="Ig-like_fold"/>
</dbReference>
<dbReference type="OrthoDB" id="9784378at2"/>
<evidence type="ECO:0000313" key="6">
    <source>
        <dbReference type="Proteomes" id="UP000241736"/>
    </source>
</evidence>